<dbReference type="EMBL" id="FUWS01000012">
    <property type="protein sequence ID" value="SKA32729.1"/>
    <property type="molecule type" value="Genomic_DNA"/>
</dbReference>
<keyword evidence="2" id="KW-1133">Transmembrane helix</keyword>
<protein>
    <recommendedName>
        <fullName evidence="5">DivIVA domain-containing protein</fullName>
    </recommendedName>
</protein>
<evidence type="ECO:0000256" key="1">
    <source>
        <dbReference type="SAM" id="MobiDB-lite"/>
    </source>
</evidence>
<feature type="compositionally biased region" description="Basic and acidic residues" evidence="1">
    <location>
        <begin position="118"/>
        <end position="128"/>
    </location>
</feature>
<dbReference type="AlphaFoldDB" id="A0A1T4SX44"/>
<feature type="transmembrane region" description="Helical" evidence="2">
    <location>
        <begin position="6"/>
        <end position="30"/>
    </location>
</feature>
<sequence length="156" mass="16542">MWHDRSVNLAILILIALAAVAVLAGVALVVMGGGGRLARFEADHPPLELPVDRPVTGADVGRVRLPLALWGYHVRGVDEVLRRVAVALGERDTRIAELEERVAELSAKPAGPRVLYPRSEEPAPPRDGDADDESASLPVSAGRHEAPRDSGAGDEA</sequence>
<dbReference type="STRING" id="1122192.SAMN02745673_04073"/>
<reference evidence="3 4" key="1">
    <citation type="submission" date="2017-02" db="EMBL/GenBank/DDBJ databases">
        <authorList>
            <person name="Peterson S.W."/>
        </authorList>
    </citation>
    <scope>NUCLEOTIDE SEQUENCE [LARGE SCALE GENOMIC DNA]</scope>
    <source>
        <strain evidence="3 4">DSM 45154</strain>
    </source>
</reference>
<accession>A0A1T4SX44</accession>
<dbReference type="Proteomes" id="UP000190637">
    <property type="component" value="Unassembled WGS sequence"/>
</dbReference>
<evidence type="ECO:0008006" key="5">
    <source>
        <dbReference type="Google" id="ProtNLM"/>
    </source>
</evidence>
<organism evidence="3 4">
    <name type="scientific">Marinactinospora thermotolerans DSM 45154</name>
    <dbReference type="NCBI Taxonomy" id="1122192"/>
    <lineage>
        <taxon>Bacteria</taxon>
        <taxon>Bacillati</taxon>
        <taxon>Actinomycetota</taxon>
        <taxon>Actinomycetes</taxon>
        <taxon>Streptosporangiales</taxon>
        <taxon>Nocardiopsidaceae</taxon>
        <taxon>Marinactinospora</taxon>
    </lineage>
</organism>
<evidence type="ECO:0000256" key="2">
    <source>
        <dbReference type="SAM" id="Phobius"/>
    </source>
</evidence>
<evidence type="ECO:0000313" key="3">
    <source>
        <dbReference type="EMBL" id="SKA32729.1"/>
    </source>
</evidence>
<proteinExistence type="predicted"/>
<evidence type="ECO:0000313" key="4">
    <source>
        <dbReference type="Proteomes" id="UP000190637"/>
    </source>
</evidence>
<feature type="region of interest" description="Disordered" evidence="1">
    <location>
        <begin position="109"/>
        <end position="156"/>
    </location>
</feature>
<name>A0A1T4SX44_9ACTN</name>
<keyword evidence="2" id="KW-0812">Transmembrane</keyword>
<gene>
    <name evidence="3" type="ORF">SAMN02745673_04073</name>
</gene>
<keyword evidence="2" id="KW-0472">Membrane</keyword>
<keyword evidence="4" id="KW-1185">Reference proteome</keyword>